<sequence>MQNNNITVKYDILDDPMDMIDNIGQSSNYDLNLDNYSGNELSVHLVTLLNKAEIVSVIIENKKASKSVEQDLFKFVRLLKNHRNKIDKIEYSRLSEKSEALIKKICQKIIKKDY</sequence>
<gene>
    <name evidence="1" type="ORF">DCC35_03185</name>
</gene>
<organism evidence="1 2">
    <name type="scientific">Mangrovivirga cuniculi</name>
    <dbReference type="NCBI Taxonomy" id="2715131"/>
    <lineage>
        <taxon>Bacteria</taxon>
        <taxon>Pseudomonadati</taxon>
        <taxon>Bacteroidota</taxon>
        <taxon>Cytophagia</taxon>
        <taxon>Cytophagales</taxon>
        <taxon>Mangrovivirgaceae</taxon>
        <taxon>Mangrovivirga</taxon>
    </lineage>
</organism>
<keyword evidence="2" id="KW-1185">Reference proteome</keyword>
<dbReference type="KEGG" id="fpf:DCC35_03185"/>
<accession>A0A4D7JYS9</accession>
<dbReference type="AlphaFoldDB" id="A0A4D7JYS9"/>
<evidence type="ECO:0000313" key="2">
    <source>
        <dbReference type="Proteomes" id="UP000298616"/>
    </source>
</evidence>
<dbReference type="Proteomes" id="UP000298616">
    <property type="component" value="Chromosome"/>
</dbReference>
<dbReference type="EMBL" id="CP028923">
    <property type="protein sequence ID" value="QCK13834.1"/>
    <property type="molecule type" value="Genomic_DNA"/>
</dbReference>
<protein>
    <submittedName>
        <fullName evidence="1">Uncharacterized protein</fullName>
    </submittedName>
</protein>
<reference evidence="1 2" key="1">
    <citation type="submission" date="2018-04" db="EMBL/GenBank/DDBJ databases">
        <title>Complete genome uncultured novel isolate.</title>
        <authorList>
            <person name="Merlino G."/>
        </authorList>
    </citation>
    <scope>NUCLEOTIDE SEQUENCE [LARGE SCALE GENOMIC DNA]</scope>
    <source>
        <strain evidence="2">R1DC9</strain>
    </source>
</reference>
<proteinExistence type="predicted"/>
<name>A0A4D7JYS9_9BACT</name>
<evidence type="ECO:0000313" key="1">
    <source>
        <dbReference type="EMBL" id="QCK13834.1"/>
    </source>
</evidence>
<dbReference type="RefSeq" id="WP_137089428.1">
    <property type="nucleotide sequence ID" value="NZ_CP028923.1"/>
</dbReference>